<comment type="caution">
    <text evidence="2">The sequence shown here is derived from an EMBL/GenBank/DDBJ whole genome shotgun (WGS) entry which is preliminary data.</text>
</comment>
<protein>
    <submittedName>
        <fullName evidence="2">Membrane-associated progesterone receptor component 1-like protein, putative</fullName>
    </submittedName>
</protein>
<evidence type="ECO:0000313" key="2">
    <source>
        <dbReference type="EMBL" id="GBE61825.1"/>
    </source>
</evidence>
<dbReference type="Proteomes" id="UP000236319">
    <property type="component" value="Unassembled WGS sequence"/>
</dbReference>
<dbReference type="EMBL" id="BDSA01000003">
    <property type="protein sequence ID" value="GBE61825.1"/>
    <property type="molecule type" value="Genomic_DNA"/>
</dbReference>
<dbReference type="GeneID" id="39875595"/>
<sequence>MASQRDEREMKAPAGGDKKRDLSKCVSTCPDKDDEDDRRTDKLKQMKEWKNRFDEFMTYTHTVLNDVLGDTRPDATSSL</sequence>
<reference evidence="2 3" key="1">
    <citation type="journal article" date="2017" name="BMC Genomics">
        <title>Whole-genome assembly of Babesia ovata and comparative genomics between closely related pathogens.</title>
        <authorList>
            <person name="Yamagishi J."/>
            <person name="Asada M."/>
            <person name="Hakimi H."/>
            <person name="Tanaka T.Q."/>
            <person name="Sugimoto C."/>
            <person name="Kawazu S."/>
        </authorList>
    </citation>
    <scope>NUCLEOTIDE SEQUENCE [LARGE SCALE GENOMIC DNA]</scope>
    <source>
        <strain evidence="2 3">Miyake</strain>
    </source>
</reference>
<keyword evidence="3" id="KW-1185">Reference proteome</keyword>
<organism evidence="2 3">
    <name type="scientific">Babesia ovata</name>
    <dbReference type="NCBI Taxonomy" id="189622"/>
    <lineage>
        <taxon>Eukaryota</taxon>
        <taxon>Sar</taxon>
        <taxon>Alveolata</taxon>
        <taxon>Apicomplexa</taxon>
        <taxon>Aconoidasida</taxon>
        <taxon>Piroplasmida</taxon>
        <taxon>Babesiidae</taxon>
        <taxon>Babesia</taxon>
    </lineage>
</organism>
<evidence type="ECO:0000313" key="3">
    <source>
        <dbReference type="Proteomes" id="UP000236319"/>
    </source>
</evidence>
<evidence type="ECO:0000256" key="1">
    <source>
        <dbReference type="SAM" id="MobiDB-lite"/>
    </source>
</evidence>
<feature type="region of interest" description="Disordered" evidence="1">
    <location>
        <begin position="1"/>
        <end position="39"/>
    </location>
</feature>
<dbReference type="RefSeq" id="XP_028868068.1">
    <property type="nucleotide sequence ID" value="XM_029012235.1"/>
</dbReference>
<dbReference type="AlphaFoldDB" id="A0A2H6KFQ4"/>
<name>A0A2H6KFQ4_9APIC</name>
<accession>A0A2H6KFQ4</accession>
<proteinExistence type="predicted"/>
<gene>
    <name evidence="2" type="ORF">BOVATA_033180</name>
</gene>
<keyword evidence="2" id="KW-0675">Receptor</keyword>
<dbReference type="VEuPathDB" id="PiroplasmaDB:BOVATA_033180"/>
<feature type="compositionally biased region" description="Basic and acidic residues" evidence="1">
    <location>
        <begin position="1"/>
        <end position="23"/>
    </location>
</feature>